<name>A0ABW9S0N6_9BACT</name>
<evidence type="ECO:0000313" key="3">
    <source>
        <dbReference type="EMBL" id="MTI29030.1"/>
    </source>
</evidence>
<accession>A0ABW9S0N6</accession>
<dbReference type="SUPFAM" id="SSF100895">
    <property type="entry name" value="Kazal-type serine protease inhibitors"/>
    <property type="match status" value="1"/>
</dbReference>
<dbReference type="PROSITE" id="PS51465">
    <property type="entry name" value="KAZAL_2"/>
    <property type="match status" value="1"/>
</dbReference>
<feature type="chain" id="PRO_5047543548" evidence="1">
    <location>
        <begin position="16"/>
        <end position="77"/>
    </location>
</feature>
<dbReference type="InterPro" id="IPR053265">
    <property type="entry name" value="Serpin"/>
</dbReference>
<gene>
    <name evidence="3" type="ORF">E1163_28975</name>
</gene>
<proteinExistence type="predicted"/>
<keyword evidence="1" id="KW-0732">Signal</keyword>
<sequence>MKNLMLLLLFGLAFACNQNEQAGDCIDESQIDPDGVCTMQYDPVCGCDGKTYGNTCEAEKAGVTSWTEGECDASDQS</sequence>
<evidence type="ECO:0000313" key="4">
    <source>
        <dbReference type="Proteomes" id="UP000798808"/>
    </source>
</evidence>
<dbReference type="EMBL" id="SMLW01000677">
    <property type="protein sequence ID" value="MTI29030.1"/>
    <property type="molecule type" value="Genomic_DNA"/>
</dbReference>
<dbReference type="PANTHER" id="PTHR21131">
    <property type="entry name" value="SERINE-TYPE ENDOPEPTIDASE INHIBITOR"/>
    <property type="match status" value="1"/>
</dbReference>
<dbReference type="InterPro" id="IPR002350">
    <property type="entry name" value="Kazal_dom"/>
</dbReference>
<keyword evidence="4" id="KW-1185">Reference proteome</keyword>
<feature type="signal peptide" evidence="1">
    <location>
        <begin position="1"/>
        <end position="15"/>
    </location>
</feature>
<protein>
    <submittedName>
        <fullName evidence="3">Kazal domain protein</fullName>
    </submittedName>
</protein>
<dbReference type="PANTHER" id="PTHR21131:SF0">
    <property type="entry name" value="GEO10195P1-RELATED"/>
    <property type="match status" value="1"/>
</dbReference>
<feature type="domain" description="Kazal-like" evidence="2">
    <location>
        <begin position="10"/>
        <end position="73"/>
    </location>
</feature>
<dbReference type="PROSITE" id="PS51257">
    <property type="entry name" value="PROKAR_LIPOPROTEIN"/>
    <property type="match status" value="1"/>
</dbReference>
<comment type="caution">
    <text evidence="3">The sequence shown here is derived from an EMBL/GenBank/DDBJ whole genome shotgun (WGS) entry which is preliminary data.</text>
</comment>
<dbReference type="Gene3D" id="3.30.60.30">
    <property type="match status" value="1"/>
</dbReference>
<reference evidence="3 4" key="1">
    <citation type="submission" date="2019-02" db="EMBL/GenBank/DDBJ databases">
        <authorList>
            <person name="Goldberg S.R."/>
            <person name="Haltli B.A."/>
            <person name="Correa H."/>
            <person name="Russell K.G."/>
        </authorList>
    </citation>
    <scope>NUCLEOTIDE SEQUENCE [LARGE SCALE GENOMIC DNA]</scope>
    <source>
        <strain evidence="3 4">JCM 16186</strain>
    </source>
</reference>
<dbReference type="SMART" id="SM00280">
    <property type="entry name" value="KAZAL"/>
    <property type="match status" value="1"/>
</dbReference>
<organism evidence="3 4">
    <name type="scientific">Fulvivirga kasyanovii</name>
    <dbReference type="NCBI Taxonomy" id="396812"/>
    <lineage>
        <taxon>Bacteria</taxon>
        <taxon>Pseudomonadati</taxon>
        <taxon>Bacteroidota</taxon>
        <taxon>Cytophagia</taxon>
        <taxon>Cytophagales</taxon>
        <taxon>Fulvivirgaceae</taxon>
        <taxon>Fulvivirga</taxon>
    </lineage>
</organism>
<dbReference type="Pfam" id="PF00050">
    <property type="entry name" value="Kazal_1"/>
    <property type="match status" value="1"/>
</dbReference>
<evidence type="ECO:0000259" key="2">
    <source>
        <dbReference type="PROSITE" id="PS51465"/>
    </source>
</evidence>
<dbReference type="CDD" id="cd00104">
    <property type="entry name" value="KAZAL_FS"/>
    <property type="match status" value="1"/>
</dbReference>
<evidence type="ECO:0000256" key="1">
    <source>
        <dbReference type="SAM" id="SignalP"/>
    </source>
</evidence>
<dbReference type="Proteomes" id="UP000798808">
    <property type="component" value="Unassembled WGS sequence"/>
</dbReference>
<dbReference type="RefSeq" id="WP_155177130.1">
    <property type="nucleotide sequence ID" value="NZ_BAAAFL010000012.1"/>
</dbReference>
<dbReference type="InterPro" id="IPR036058">
    <property type="entry name" value="Kazal_dom_sf"/>
</dbReference>